<evidence type="ECO:0000256" key="9">
    <source>
        <dbReference type="SAM" id="Phobius"/>
    </source>
</evidence>
<feature type="transmembrane region" description="Helical" evidence="9">
    <location>
        <begin position="114"/>
        <end position="133"/>
    </location>
</feature>
<comment type="subcellular location">
    <subcellularLocation>
        <location evidence="1">Cell membrane</location>
        <topology evidence="1">Multi-pass membrane protein</topology>
    </subcellularLocation>
</comment>
<dbReference type="GO" id="GO:0008982">
    <property type="term" value="F:protein-N(PI)-phosphohistidine-sugar phosphotransferase activity"/>
    <property type="evidence" value="ECO:0007669"/>
    <property type="project" value="UniProtKB-UniRule"/>
</dbReference>
<evidence type="ECO:0000256" key="3">
    <source>
        <dbReference type="ARBA" id="ARBA00022475"/>
    </source>
</evidence>
<dbReference type="PATRIC" id="fig|1430899.3.peg.941"/>
<evidence type="ECO:0000256" key="6">
    <source>
        <dbReference type="ARBA" id="ARBA00022989"/>
    </source>
</evidence>
<dbReference type="GO" id="GO:1902815">
    <property type="term" value="P:N,N'-diacetylchitobiose import"/>
    <property type="evidence" value="ECO:0007669"/>
    <property type="project" value="TreeGrafter"/>
</dbReference>
<evidence type="ECO:0000256" key="8">
    <source>
        <dbReference type="PIRNR" id="PIRNR006351"/>
    </source>
</evidence>
<dbReference type="PANTHER" id="PTHR33989:SF4">
    <property type="entry name" value="PTS SYSTEM N,N'-DIACETYLCHITOBIOSE-SPECIFIC EIIC COMPONENT"/>
    <property type="match status" value="1"/>
</dbReference>
<keyword evidence="5 9" id="KW-0812">Transmembrane</keyword>
<dbReference type="PIRSF" id="PIRSF006351">
    <property type="entry name" value="PTS_EIIC-Cellobiose"/>
    <property type="match status" value="1"/>
</dbReference>
<dbReference type="GO" id="GO:0009401">
    <property type="term" value="P:phosphoenolpyruvate-dependent sugar phosphotransferase system"/>
    <property type="evidence" value="ECO:0007669"/>
    <property type="project" value="InterPro"/>
</dbReference>
<dbReference type="Pfam" id="PF02378">
    <property type="entry name" value="PTS_EIIC"/>
    <property type="match status" value="1"/>
</dbReference>
<dbReference type="PANTHER" id="PTHR33989">
    <property type="match status" value="1"/>
</dbReference>
<keyword evidence="4 8" id="KW-0762">Sugar transport</keyword>
<evidence type="ECO:0000256" key="5">
    <source>
        <dbReference type="ARBA" id="ARBA00022692"/>
    </source>
</evidence>
<feature type="transmembrane region" description="Helical" evidence="9">
    <location>
        <begin position="189"/>
        <end position="216"/>
    </location>
</feature>
<evidence type="ECO:0000259" key="10">
    <source>
        <dbReference type="PROSITE" id="PS51105"/>
    </source>
</evidence>
<accession>A0A0J8GBH2</accession>
<reference evidence="11 12" key="1">
    <citation type="journal article" date="2015" name="Genome Biol. Evol.">
        <title>Comparative Genomics of Listeria Sensu Lato: Genus-Wide Differences in Evolutionary Dynamics and the Progressive Gain of Complex, Potentially Pathogenicity-Related Traits through Lateral Gene Transfer.</title>
        <authorList>
            <person name="Chiara M."/>
            <person name="Caruso M."/>
            <person name="D'Erchia A.M."/>
            <person name="Manzari C."/>
            <person name="Fraccalvieri R."/>
            <person name="Goffredo E."/>
            <person name="Latorre L."/>
            <person name="Miccolupo A."/>
            <person name="Padalino I."/>
            <person name="Santagada G."/>
            <person name="Chiocco D."/>
            <person name="Pesole G."/>
            <person name="Horner D.S."/>
            <person name="Parisi A."/>
        </authorList>
    </citation>
    <scope>NUCLEOTIDE SEQUENCE [LARGE SCALE GENOMIC DNA]</scope>
    <source>
        <strain evidence="11 12">1991</strain>
    </source>
</reference>
<keyword evidence="6 9" id="KW-1133">Transmembrane helix</keyword>
<keyword evidence="3 8" id="KW-1003">Cell membrane</keyword>
<feature type="transmembrane region" description="Helical" evidence="9">
    <location>
        <begin position="356"/>
        <end position="376"/>
    </location>
</feature>
<dbReference type="EMBL" id="AZHO01000011">
    <property type="protein sequence ID" value="KMT59985.1"/>
    <property type="molecule type" value="Genomic_DNA"/>
</dbReference>
<dbReference type="InterPro" id="IPR051088">
    <property type="entry name" value="PTS_Sugar-EIIC/EIIB"/>
</dbReference>
<dbReference type="RefSeq" id="WP_007476770.1">
    <property type="nucleotide sequence ID" value="NZ_KQ130613.1"/>
</dbReference>
<dbReference type="NCBIfam" id="TIGR00410">
    <property type="entry name" value="lacE"/>
    <property type="match status" value="1"/>
</dbReference>
<feature type="domain" description="PTS EIIC type-3" evidence="10">
    <location>
        <begin position="11"/>
        <end position="426"/>
    </location>
</feature>
<keyword evidence="12" id="KW-1185">Reference proteome</keyword>
<dbReference type="GO" id="GO:0005886">
    <property type="term" value="C:plasma membrane"/>
    <property type="evidence" value="ECO:0007669"/>
    <property type="project" value="UniProtKB-SubCell"/>
</dbReference>
<evidence type="ECO:0000256" key="1">
    <source>
        <dbReference type="ARBA" id="ARBA00004651"/>
    </source>
</evidence>
<feature type="transmembrane region" description="Helical" evidence="9">
    <location>
        <begin position="396"/>
        <end position="424"/>
    </location>
</feature>
<evidence type="ECO:0000256" key="2">
    <source>
        <dbReference type="ARBA" id="ARBA00022448"/>
    </source>
</evidence>
<dbReference type="InterPro" id="IPR004796">
    <property type="entry name" value="PTS_IIC_cello"/>
</dbReference>
<gene>
    <name evidence="11" type="ORF">X560_0911</name>
</gene>
<organism evidence="11 12">
    <name type="scientific">Listeria fleischmannii 1991</name>
    <dbReference type="NCBI Taxonomy" id="1430899"/>
    <lineage>
        <taxon>Bacteria</taxon>
        <taxon>Bacillati</taxon>
        <taxon>Bacillota</taxon>
        <taxon>Bacilli</taxon>
        <taxon>Bacillales</taxon>
        <taxon>Listeriaceae</taxon>
        <taxon>Listeria</taxon>
    </lineage>
</organism>
<evidence type="ECO:0000313" key="11">
    <source>
        <dbReference type="EMBL" id="KMT59985.1"/>
    </source>
</evidence>
<comment type="function">
    <text evidence="8">The phosphoenolpyruvate-dependent sugar phosphotransferase system (PTS), a major carbohydrate active -transport system, catalyzes the phosphorylation of incoming sugar substrates concomitant with their translocation across the cell membrane.</text>
</comment>
<dbReference type="Proteomes" id="UP000052258">
    <property type="component" value="Unassembled WGS sequence"/>
</dbReference>
<feature type="transmembrane region" description="Helical" evidence="9">
    <location>
        <begin position="34"/>
        <end position="58"/>
    </location>
</feature>
<dbReference type="PROSITE" id="PS51105">
    <property type="entry name" value="PTS_EIIC_TYPE_3"/>
    <property type="match status" value="1"/>
</dbReference>
<dbReference type="OrthoDB" id="1641940at2"/>
<evidence type="ECO:0000256" key="7">
    <source>
        <dbReference type="ARBA" id="ARBA00023136"/>
    </source>
</evidence>
<dbReference type="InterPro" id="IPR003352">
    <property type="entry name" value="PTS_EIIC"/>
</dbReference>
<dbReference type="InterPro" id="IPR004501">
    <property type="entry name" value="PTS_EIIC_3"/>
</dbReference>
<evidence type="ECO:0000313" key="12">
    <source>
        <dbReference type="Proteomes" id="UP000052258"/>
    </source>
</evidence>
<feature type="transmembrane region" description="Helical" evidence="9">
    <location>
        <begin position="78"/>
        <end position="102"/>
    </location>
</feature>
<dbReference type="AlphaFoldDB" id="A0A0J8GBH2"/>
<protein>
    <recommendedName>
        <fullName evidence="8">Permease IIC component</fullName>
    </recommendedName>
</protein>
<feature type="transmembrane region" description="Helical" evidence="9">
    <location>
        <begin position="145"/>
        <end position="168"/>
    </location>
</feature>
<evidence type="ECO:0000256" key="4">
    <source>
        <dbReference type="ARBA" id="ARBA00022597"/>
    </source>
</evidence>
<keyword evidence="2 8" id="KW-0813">Transport</keyword>
<proteinExistence type="predicted"/>
<sequence>MSLMTKFEHGMERFLVPVANKLNSQRHIAAIRDAFILVFPLIMAGSIIILLNFAVLSPDGFIAKILFLGKIFPNLAEAQAIFAPILQGSTNIMAILIVFLVARNLALFFKQDELLCGLTAIGAFFIIYTPYTIVEEQTYLTTKFLGAQGLFVALIVGLITGEVFSRLARNERLAIKMPPQVPPAVSRSFRVLVPVIIVMVLFSVLNYLISLIAPAGLHDLVYKVIQSPLKDMGTNVYSVLILGFISNLLWVLGIHGPNTVAAIRDTIFTEPNLANLSYVSEHGSAWGAPYPATWAGLNDAFSNYGGSGMTLGLLIAIFIASRRADHRDIAKLSIAPGLFNINEPVIFGLPIVLNPIMFIPFIVVPAVTTLVGYFFVATKIIPPIAYQVPWTTPGPLIPFLGTGGNWLALLVGLLCLAVSTLIYLPFVIISNKVAASDAAMDANATESAEKTKPEVAK</sequence>
<comment type="caution">
    <text evidence="11">The sequence shown here is derived from an EMBL/GenBank/DDBJ whole genome shotgun (WGS) entry which is preliminary data.</text>
</comment>
<name>A0A0J8GBH2_9LIST</name>
<keyword evidence="7 8" id="KW-0472">Membrane</keyword>
<feature type="transmembrane region" description="Helical" evidence="9">
    <location>
        <begin position="236"/>
        <end position="254"/>
    </location>
</feature>